<accession>A0A813K578</accession>
<dbReference type="InterPro" id="IPR029071">
    <property type="entry name" value="Ubiquitin-like_domsf"/>
</dbReference>
<dbReference type="InterPro" id="IPR000626">
    <property type="entry name" value="Ubiquitin-like_dom"/>
</dbReference>
<dbReference type="SUPFAM" id="SSF54236">
    <property type="entry name" value="Ubiquitin-like"/>
    <property type="match status" value="2"/>
</dbReference>
<dbReference type="GO" id="GO:0070628">
    <property type="term" value="F:proteasome binding"/>
    <property type="evidence" value="ECO:0007669"/>
    <property type="project" value="TreeGrafter"/>
</dbReference>
<name>A0A813K578_POLGL</name>
<dbReference type="EMBL" id="CAJNNW010028201">
    <property type="protein sequence ID" value="CAE8695118.1"/>
    <property type="molecule type" value="Genomic_DNA"/>
</dbReference>
<dbReference type="CDD" id="cd17039">
    <property type="entry name" value="Ubl_ubiquitin_like"/>
    <property type="match status" value="2"/>
</dbReference>
<gene>
    <name evidence="2" type="ORF">PGLA2088_LOCUS29203</name>
</gene>
<evidence type="ECO:0000259" key="1">
    <source>
        <dbReference type="PROSITE" id="PS50053"/>
    </source>
</evidence>
<feature type="domain" description="Ubiquitin-like" evidence="1">
    <location>
        <begin position="3"/>
        <end position="65"/>
    </location>
</feature>
<evidence type="ECO:0000313" key="2">
    <source>
        <dbReference type="EMBL" id="CAE8695118.1"/>
    </source>
</evidence>
<dbReference type="PANTHER" id="PTHR10621">
    <property type="entry name" value="UV EXCISION REPAIR PROTEIN RAD23"/>
    <property type="match status" value="1"/>
</dbReference>
<dbReference type="PANTHER" id="PTHR10621:SF0">
    <property type="entry name" value="UV EXCISION REPAIR PROTEIN RAD23"/>
    <property type="match status" value="1"/>
</dbReference>
<evidence type="ECO:0000313" key="3">
    <source>
        <dbReference type="Proteomes" id="UP000626109"/>
    </source>
</evidence>
<dbReference type="AlphaFoldDB" id="A0A813K578"/>
<dbReference type="SMART" id="SM00213">
    <property type="entry name" value="UBQ"/>
    <property type="match status" value="2"/>
</dbReference>
<dbReference type="Pfam" id="PF00240">
    <property type="entry name" value="ubiquitin"/>
    <property type="match status" value="1"/>
</dbReference>
<sequence>MSYELCVKSRAQQILVLRVEETDTILDLKKQIQGQIGTPVQEQQPLYFNGQELDDESATLLEYNILADDCPGGPVVQLGISAGESSFDLECLLPGGRRLKEHVTVDTTVAQLKGRLTSEVGIPYLCMKLSAGLEELRDPFTLRQYRLAGDSRIEVSTTRPLYAGPAAA</sequence>
<organism evidence="2 3">
    <name type="scientific">Polarella glacialis</name>
    <name type="common">Dinoflagellate</name>
    <dbReference type="NCBI Taxonomy" id="89957"/>
    <lineage>
        <taxon>Eukaryota</taxon>
        <taxon>Sar</taxon>
        <taxon>Alveolata</taxon>
        <taxon>Dinophyceae</taxon>
        <taxon>Suessiales</taxon>
        <taxon>Suessiaceae</taxon>
        <taxon>Polarella</taxon>
    </lineage>
</organism>
<dbReference type="Proteomes" id="UP000626109">
    <property type="component" value="Unassembled WGS sequence"/>
</dbReference>
<dbReference type="GO" id="GO:0043161">
    <property type="term" value="P:proteasome-mediated ubiquitin-dependent protein catabolic process"/>
    <property type="evidence" value="ECO:0007669"/>
    <property type="project" value="TreeGrafter"/>
</dbReference>
<dbReference type="Gene3D" id="3.10.20.90">
    <property type="entry name" value="Phosphatidylinositol 3-kinase Catalytic Subunit, Chain A, domain 1"/>
    <property type="match status" value="1"/>
</dbReference>
<comment type="caution">
    <text evidence="2">The sequence shown here is derived from an EMBL/GenBank/DDBJ whole genome shotgun (WGS) entry which is preliminary data.</text>
</comment>
<dbReference type="GO" id="GO:0005654">
    <property type="term" value="C:nucleoplasm"/>
    <property type="evidence" value="ECO:0007669"/>
    <property type="project" value="TreeGrafter"/>
</dbReference>
<dbReference type="PROSITE" id="PS50053">
    <property type="entry name" value="UBIQUITIN_2"/>
    <property type="match status" value="2"/>
</dbReference>
<dbReference type="Pfam" id="PF14560">
    <property type="entry name" value="Ubiquitin_2"/>
    <property type="match status" value="1"/>
</dbReference>
<dbReference type="GO" id="GO:0031593">
    <property type="term" value="F:polyubiquitin modification-dependent protein binding"/>
    <property type="evidence" value="ECO:0007669"/>
    <property type="project" value="TreeGrafter"/>
</dbReference>
<dbReference type="GO" id="GO:0043130">
    <property type="term" value="F:ubiquitin binding"/>
    <property type="evidence" value="ECO:0007669"/>
    <property type="project" value="TreeGrafter"/>
</dbReference>
<proteinExistence type="predicted"/>
<feature type="domain" description="Ubiquitin-like" evidence="1">
    <location>
        <begin position="76"/>
        <end position="155"/>
    </location>
</feature>
<reference evidence="2" key="1">
    <citation type="submission" date="2021-02" db="EMBL/GenBank/DDBJ databases">
        <authorList>
            <person name="Dougan E. K."/>
            <person name="Rhodes N."/>
            <person name="Thang M."/>
            <person name="Chan C."/>
        </authorList>
    </citation>
    <scope>NUCLEOTIDE SEQUENCE</scope>
</reference>
<protein>
    <recommendedName>
        <fullName evidence="1">Ubiquitin-like domain-containing protein</fullName>
    </recommendedName>
</protein>
<dbReference type="GO" id="GO:0005829">
    <property type="term" value="C:cytosol"/>
    <property type="evidence" value="ECO:0007669"/>
    <property type="project" value="TreeGrafter"/>
</dbReference>